<dbReference type="AlphaFoldDB" id="A0A5P1FTN6"/>
<keyword evidence="2" id="KW-0378">Hydrolase</keyword>
<dbReference type="GO" id="GO:0016788">
    <property type="term" value="F:hydrolase activity, acting on ester bonds"/>
    <property type="evidence" value="ECO:0007669"/>
    <property type="project" value="InterPro"/>
</dbReference>
<dbReference type="Pfam" id="PF00657">
    <property type="entry name" value="Lipase_GDSL"/>
    <property type="match status" value="1"/>
</dbReference>
<organism evidence="4 5">
    <name type="scientific">Asparagus officinalis</name>
    <name type="common">Garden asparagus</name>
    <dbReference type="NCBI Taxonomy" id="4686"/>
    <lineage>
        <taxon>Eukaryota</taxon>
        <taxon>Viridiplantae</taxon>
        <taxon>Streptophyta</taxon>
        <taxon>Embryophyta</taxon>
        <taxon>Tracheophyta</taxon>
        <taxon>Spermatophyta</taxon>
        <taxon>Magnoliopsida</taxon>
        <taxon>Liliopsida</taxon>
        <taxon>Asparagales</taxon>
        <taxon>Asparagaceae</taxon>
        <taxon>Asparagoideae</taxon>
        <taxon>Asparagus</taxon>
    </lineage>
</organism>
<dbReference type="InterPro" id="IPR001087">
    <property type="entry name" value="GDSL"/>
</dbReference>
<protein>
    <recommendedName>
        <fullName evidence="6">SGNH hydrolase-type esterase domain-containing protein</fullName>
    </recommendedName>
</protein>
<dbReference type="InterPro" id="IPR036514">
    <property type="entry name" value="SGNH_hydro_sf"/>
</dbReference>
<dbReference type="PANTHER" id="PTHR45648:SF13">
    <property type="entry name" value="OS02G0290900 PROTEIN"/>
    <property type="match status" value="1"/>
</dbReference>
<dbReference type="OMA" id="NIMTAYY"/>
<dbReference type="GO" id="GO:0009555">
    <property type="term" value="P:pollen development"/>
    <property type="evidence" value="ECO:0007669"/>
    <property type="project" value="EnsemblPlants"/>
</dbReference>
<dbReference type="SUPFAM" id="SSF52266">
    <property type="entry name" value="SGNH hydrolase"/>
    <property type="match status" value="1"/>
</dbReference>
<dbReference type="Proteomes" id="UP000243459">
    <property type="component" value="Chromosome 1"/>
</dbReference>
<proteinExistence type="inferred from homology"/>
<dbReference type="Gramene" id="ONK81578">
    <property type="protein sequence ID" value="ONK81578"/>
    <property type="gene ID" value="A4U43_C01F30740"/>
</dbReference>
<name>A0A5P1FTN6_ASPOF</name>
<dbReference type="GO" id="GO:0005737">
    <property type="term" value="C:cytoplasm"/>
    <property type="evidence" value="ECO:0007669"/>
    <property type="project" value="EnsemblPlants"/>
</dbReference>
<evidence type="ECO:0000256" key="2">
    <source>
        <dbReference type="ARBA" id="ARBA00022801"/>
    </source>
</evidence>
<dbReference type="PANTHER" id="PTHR45648">
    <property type="entry name" value="GDSL LIPASE/ACYLHYDROLASE FAMILY PROTEIN (AFU_ORTHOLOGUE AFUA_4G14700)"/>
    <property type="match status" value="1"/>
</dbReference>
<evidence type="ECO:0000313" key="4">
    <source>
        <dbReference type="EMBL" id="ONK81578.1"/>
    </source>
</evidence>
<dbReference type="EMBL" id="CM007381">
    <property type="protein sequence ID" value="ONK81578.1"/>
    <property type="molecule type" value="Genomic_DNA"/>
</dbReference>
<reference evidence="5" key="1">
    <citation type="journal article" date="2017" name="Nat. Commun.">
        <title>The asparagus genome sheds light on the origin and evolution of a young Y chromosome.</title>
        <authorList>
            <person name="Harkess A."/>
            <person name="Zhou J."/>
            <person name="Xu C."/>
            <person name="Bowers J.E."/>
            <person name="Van der Hulst R."/>
            <person name="Ayyampalayam S."/>
            <person name="Mercati F."/>
            <person name="Riccardi P."/>
            <person name="McKain M.R."/>
            <person name="Kakrana A."/>
            <person name="Tang H."/>
            <person name="Ray J."/>
            <person name="Groenendijk J."/>
            <person name="Arikit S."/>
            <person name="Mathioni S.M."/>
            <person name="Nakano M."/>
            <person name="Shan H."/>
            <person name="Telgmann-Rauber A."/>
            <person name="Kanno A."/>
            <person name="Yue Z."/>
            <person name="Chen H."/>
            <person name="Li W."/>
            <person name="Chen Y."/>
            <person name="Xu X."/>
            <person name="Zhang Y."/>
            <person name="Luo S."/>
            <person name="Chen H."/>
            <person name="Gao J."/>
            <person name="Mao Z."/>
            <person name="Pires J.C."/>
            <person name="Luo M."/>
            <person name="Kudrna D."/>
            <person name="Wing R.A."/>
            <person name="Meyers B.C."/>
            <person name="Yi K."/>
            <person name="Kong H."/>
            <person name="Lavrijsen P."/>
            <person name="Sunseri F."/>
            <person name="Falavigna A."/>
            <person name="Ye Y."/>
            <person name="Leebens-Mack J.H."/>
            <person name="Chen G."/>
        </authorList>
    </citation>
    <scope>NUCLEOTIDE SEQUENCE [LARGE SCALE GENOMIC DNA]</scope>
    <source>
        <strain evidence="5">cv. DH0086</strain>
    </source>
</reference>
<keyword evidence="3" id="KW-0442">Lipid degradation</keyword>
<gene>
    <name evidence="4" type="ORF">A4U43_C01F30740</name>
</gene>
<accession>A0A5P1FTN6</accession>
<evidence type="ECO:0000256" key="1">
    <source>
        <dbReference type="ARBA" id="ARBA00008668"/>
    </source>
</evidence>
<keyword evidence="3" id="KW-0443">Lipid metabolism</keyword>
<dbReference type="InterPro" id="IPR051058">
    <property type="entry name" value="GDSL_Est/Lipase"/>
</dbReference>
<dbReference type="Gene3D" id="3.40.50.1110">
    <property type="entry name" value="SGNH hydrolase"/>
    <property type="match status" value="1"/>
</dbReference>
<evidence type="ECO:0000313" key="5">
    <source>
        <dbReference type="Proteomes" id="UP000243459"/>
    </source>
</evidence>
<keyword evidence="5" id="KW-1185">Reference proteome</keyword>
<dbReference type="GO" id="GO:0016042">
    <property type="term" value="P:lipid catabolic process"/>
    <property type="evidence" value="ECO:0007669"/>
    <property type="project" value="UniProtKB-KW"/>
</dbReference>
<evidence type="ECO:0008006" key="6">
    <source>
        <dbReference type="Google" id="ProtNLM"/>
    </source>
</evidence>
<comment type="similarity">
    <text evidence="1">Belongs to the 'GDSL' lipolytic enzyme family.</text>
</comment>
<evidence type="ECO:0000256" key="3">
    <source>
        <dbReference type="ARBA" id="ARBA00022963"/>
    </source>
</evidence>
<sequence length="263" mass="29311">MIHGVNFASAAAGIIFYSGSDLGGHISLAQQIQQVTDTFQQFELNLGEVAADDFISKSIFYVSIGSNDFIHCYLSNSSNVKTMYQPREFNKLLATTVKQEIQNLYNANVRKIVVMGLAPVGCAPHYLNSYGSEDGECIDEINKVMVDFNSVMKEIVDKLNHNLSDAMITFCDAFQGSMDILDNRQHYGFETTTEACCGAGKYRGMGMCLGPQMACEDASVHVWWDEFHPTEAVNRILADNIWSGMHTSMCYPMNLKDMTKLNQ</sequence>